<dbReference type="CDD" id="cd00130">
    <property type="entry name" value="PAS"/>
    <property type="match status" value="2"/>
</dbReference>
<dbReference type="Pfam" id="PF00990">
    <property type="entry name" value="GGDEF"/>
    <property type="match status" value="1"/>
</dbReference>
<accession>A0A840GGX7</accession>
<dbReference type="NCBIfam" id="TIGR00254">
    <property type="entry name" value="GGDEF"/>
    <property type="match status" value="1"/>
</dbReference>
<dbReference type="RefSeq" id="WP_184415099.1">
    <property type="nucleotide sequence ID" value="NZ_JACIGE010000007.1"/>
</dbReference>
<dbReference type="Gene3D" id="3.20.20.450">
    <property type="entry name" value="EAL domain"/>
    <property type="match status" value="1"/>
</dbReference>
<dbReference type="PANTHER" id="PTHR44757">
    <property type="entry name" value="DIGUANYLATE CYCLASE DGCP"/>
    <property type="match status" value="1"/>
</dbReference>
<dbReference type="InterPro" id="IPR043128">
    <property type="entry name" value="Rev_trsase/Diguanyl_cyclase"/>
</dbReference>
<dbReference type="InterPro" id="IPR000160">
    <property type="entry name" value="GGDEF_dom"/>
</dbReference>
<sequence length="760" mass="82737">MIASLASARQFMSAAPPMPPAGDSSREPELNAQLFRYAEDLQQMLERQIELEADYKDLLKASIPLAESRNQLNGLIDRSPDMHIVTDSEGRVLRCNPATAMLGRTEEIIGSLLRHWLSPTHLEQYEALQRRALLAAPGEAEDGTLHELKLCPGAPPGTSLIVAVQALPVLHEGKISSVHWIMHDVTRQREAQFASQISSAVFRSAAEGVVITDINGSILSVNPSFCRITGYSASEAIGRKPGELLASGVHDEAFYAAFWQSLRETGNWQGEIYNRRKSGEVYPEWLTVSAVRNEDGAIESFIAVFADLSHIFDETQQRVAYLAHHDMLTTLPNRLLFHERLQEVLAQEDSADNGFTVILLDLDRFKQVNVAFGPHVGDGVLQEVARRLLATVHKVDTLARFGGNEFAIIASGMTGEADIGCFCAKLLGALRQPMAIDGRELFICSSLGCATYPAHGHDEGALLKSAAAAMYHAKTAGGNTYSLHDVRGAVDDGTLPMETELRRALERGQLRLEYQPQVATRNGALVGVEALLRWQHPHFGEVSPEQFIPVAEAAGLIGSIGEWVLHSACRQLAAWDDQGVSIASMGVNLSPRQLRDPAIVDKVRAALTASGIAAARLELEVTESEMLFQLDADRYKLAALRDLGVKIAIDDFGSGYSSLGRLLQLKIDRLKLDRCFVLELEPQGDTRAGAITAAILSLGEALGVELVVEGVETEAQFELLSRQGFQVIQGYLTGRPMSPAAVAQRFTEFAGRSEAGCVHG</sequence>
<dbReference type="PROSITE" id="PS50887">
    <property type="entry name" value="GGDEF"/>
    <property type="match status" value="1"/>
</dbReference>
<name>A0A840GGX7_RHOTE</name>
<dbReference type="InterPro" id="IPR052155">
    <property type="entry name" value="Biofilm_reg_signaling"/>
</dbReference>
<dbReference type="InterPro" id="IPR035919">
    <property type="entry name" value="EAL_sf"/>
</dbReference>
<dbReference type="InterPro" id="IPR001610">
    <property type="entry name" value="PAC"/>
</dbReference>
<dbReference type="SUPFAM" id="SSF141868">
    <property type="entry name" value="EAL domain-like"/>
    <property type="match status" value="1"/>
</dbReference>
<dbReference type="Pfam" id="PF08448">
    <property type="entry name" value="PAS_4"/>
    <property type="match status" value="1"/>
</dbReference>
<comment type="caution">
    <text evidence="4">The sequence shown here is derived from an EMBL/GenBank/DDBJ whole genome shotgun (WGS) entry which is preliminary data.</text>
</comment>
<protein>
    <submittedName>
        <fullName evidence="4">Diguanylate cyclase (GGDEF)-like protein/PAS domain S-box-containing protein</fullName>
    </submittedName>
</protein>
<evidence type="ECO:0000259" key="2">
    <source>
        <dbReference type="PROSITE" id="PS50883"/>
    </source>
</evidence>
<evidence type="ECO:0000313" key="4">
    <source>
        <dbReference type="EMBL" id="MBB4247752.1"/>
    </source>
</evidence>
<dbReference type="SUPFAM" id="SSF55785">
    <property type="entry name" value="PYP-like sensor domain (PAS domain)"/>
    <property type="match status" value="2"/>
</dbReference>
<dbReference type="EMBL" id="JACIGE010000007">
    <property type="protein sequence ID" value="MBB4247752.1"/>
    <property type="molecule type" value="Genomic_DNA"/>
</dbReference>
<dbReference type="Gene3D" id="3.30.70.270">
    <property type="match status" value="1"/>
</dbReference>
<dbReference type="CDD" id="cd01948">
    <property type="entry name" value="EAL"/>
    <property type="match status" value="1"/>
</dbReference>
<dbReference type="PROSITE" id="PS50112">
    <property type="entry name" value="PAS"/>
    <property type="match status" value="1"/>
</dbReference>
<dbReference type="InterPro" id="IPR001633">
    <property type="entry name" value="EAL_dom"/>
</dbReference>
<feature type="domain" description="GGDEF" evidence="3">
    <location>
        <begin position="353"/>
        <end position="486"/>
    </location>
</feature>
<proteinExistence type="predicted"/>
<dbReference type="PANTHER" id="PTHR44757:SF2">
    <property type="entry name" value="BIOFILM ARCHITECTURE MAINTENANCE PROTEIN MBAA"/>
    <property type="match status" value="1"/>
</dbReference>
<dbReference type="PROSITE" id="PS50883">
    <property type="entry name" value="EAL"/>
    <property type="match status" value="1"/>
</dbReference>
<dbReference type="InterPro" id="IPR013656">
    <property type="entry name" value="PAS_4"/>
</dbReference>
<dbReference type="AlphaFoldDB" id="A0A840GGX7"/>
<dbReference type="InterPro" id="IPR000014">
    <property type="entry name" value="PAS"/>
</dbReference>
<reference evidence="4 5" key="1">
    <citation type="submission" date="2020-08" db="EMBL/GenBank/DDBJ databases">
        <title>Genome sequencing of Purple Non-Sulfur Bacteria from various extreme environments.</title>
        <authorList>
            <person name="Mayer M."/>
        </authorList>
    </citation>
    <scope>NUCLEOTIDE SEQUENCE [LARGE SCALE GENOMIC DNA]</scope>
    <source>
        <strain evidence="4 5">2761</strain>
    </source>
</reference>
<dbReference type="Pfam" id="PF13426">
    <property type="entry name" value="PAS_9"/>
    <property type="match status" value="1"/>
</dbReference>
<dbReference type="SMART" id="SM00086">
    <property type="entry name" value="PAC"/>
    <property type="match status" value="1"/>
</dbReference>
<dbReference type="SUPFAM" id="SSF55073">
    <property type="entry name" value="Nucleotide cyclase"/>
    <property type="match status" value="1"/>
</dbReference>
<feature type="domain" description="EAL" evidence="2">
    <location>
        <begin position="494"/>
        <end position="750"/>
    </location>
</feature>
<dbReference type="InterPro" id="IPR035965">
    <property type="entry name" value="PAS-like_dom_sf"/>
</dbReference>
<evidence type="ECO:0000259" key="3">
    <source>
        <dbReference type="PROSITE" id="PS50887"/>
    </source>
</evidence>
<evidence type="ECO:0000259" key="1">
    <source>
        <dbReference type="PROSITE" id="PS50112"/>
    </source>
</evidence>
<dbReference type="InterPro" id="IPR029787">
    <property type="entry name" value="Nucleotide_cyclase"/>
</dbReference>
<evidence type="ECO:0000313" key="5">
    <source>
        <dbReference type="Proteomes" id="UP000587070"/>
    </source>
</evidence>
<dbReference type="CDD" id="cd01949">
    <property type="entry name" value="GGDEF"/>
    <property type="match status" value="1"/>
</dbReference>
<dbReference type="Gene3D" id="3.30.450.20">
    <property type="entry name" value="PAS domain"/>
    <property type="match status" value="2"/>
</dbReference>
<dbReference type="NCBIfam" id="TIGR00229">
    <property type="entry name" value="sensory_box"/>
    <property type="match status" value="2"/>
</dbReference>
<gene>
    <name evidence="4" type="ORF">GGD90_002137</name>
</gene>
<dbReference type="Pfam" id="PF00563">
    <property type="entry name" value="EAL"/>
    <property type="match status" value="1"/>
</dbReference>
<dbReference type="Proteomes" id="UP000587070">
    <property type="component" value="Unassembled WGS sequence"/>
</dbReference>
<dbReference type="SMART" id="SM00091">
    <property type="entry name" value="PAS"/>
    <property type="match status" value="2"/>
</dbReference>
<keyword evidence="5" id="KW-1185">Reference proteome</keyword>
<feature type="domain" description="PAS" evidence="1">
    <location>
        <begin position="194"/>
        <end position="252"/>
    </location>
</feature>
<organism evidence="4 5">
    <name type="scientific">Rhodocyclus tenuis</name>
    <name type="common">Rhodospirillum tenue</name>
    <dbReference type="NCBI Taxonomy" id="1066"/>
    <lineage>
        <taxon>Bacteria</taxon>
        <taxon>Pseudomonadati</taxon>
        <taxon>Pseudomonadota</taxon>
        <taxon>Betaproteobacteria</taxon>
        <taxon>Rhodocyclales</taxon>
        <taxon>Rhodocyclaceae</taxon>
        <taxon>Rhodocyclus</taxon>
    </lineage>
</organism>
<dbReference type="SMART" id="SM00052">
    <property type="entry name" value="EAL"/>
    <property type="match status" value="1"/>
</dbReference>
<dbReference type="SMART" id="SM00267">
    <property type="entry name" value="GGDEF"/>
    <property type="match status" value="1"/>
</dbReference>